<dbReference type="SUPFAM" id="SSF51735">
    <property type="entry name" value="NAD(P)-binding Rossmann-fold domains"/>
    <property type="match status" value="1"/>
</dbReference>
<dbReference type="EMBL" id="BONC01000054">
    <property type="protein sequence ID" value="GIF59825.1"/>
    <property type="molecule type" value="Genomic_DNA"/>
</dbReference>
<dbReference type="Gene3D" id="3.40.50.720">
    <property type="entry name" value="NAD(P)-binding Rossmann-like Domain"/>
    <property type="match status" value="1"/>
</dbReference>
<dbReference type="InterPro" id="IPR036291">
    <property type="entry name" value="NAD(P)-bd_dom_sf"/>
</dbReference>
<dbReference type="InterPro" id="IPR002347">
    <property type="entry name" value="SDR_fam"/>
</dbReference>
<evidence type="ECO:0000256" key="3">
    <source>
        <dbReference type="RuleBase" id="RU000363"/>
    </source>
</evidence>
<comment type="similarity">
    <text evidence="1 3">Belongs to the short-chain dehydrogenases/reductases (SDR) family.</text>
</comment>
<dbReference type="PANTHER" id="PTHR42760">
    <property type="entry name" value="SHORT-CHAIN DEHYDROGENASES/REDUCTASES FAMILY MEMBER"/>
    <property type="match status" value="1"/>
</dbReference>
<dbReference type="Proteomes" id="UP000624325">
    <property type="component" value="Unassembled WGS sequence"/>
</dbReference>
<protein>
    <submittedName>
        <fullName evidence="5">Beta-ketoacyl-ACP reductase</fullName>
    </submittedName>
</protein>
<evidence type="ECO:0000313" key="6">
    <source>
        <dbReference type="Proteomes" id="UP000624325"/>
    </source>
</evidence>
<evidence type="ECO:0000256" key="1">
    <source>
        <dbReference type="ARBA" id="ARBA00006484"/>
    </source>
</evidence>
<evidence type="ECO:0000256" key="2">
    <source>
        <dbReference type="ARBA" id="ARBA00023002"/>
    </source>
</evidence>
<dbReference type="InterPro" id="IPR057326">
    <property type="entry name" value="KR_dom"/>
</dbReference>
<dbReference type="SMART" id="SM00822">
    <property type="entry name" value="PKS_KR"/>
    <property type="match status" value="1"/>
</dbReference>
<evidence type="ECO:0000313" key="5">
    <source>
        <dbReference type="EMBL" id="GIF59825.1"/>
    </source>
</evidence>
<sequence>MALDGVVALVTGGSRGIGRATAQQLAAAGATVVVHYVSNKAAAQETLDSLPSNGNHEARQADLKDPDQIADLVDGVVTRHGTVGVLVNNAGTYEPQPVLETSYADWQEIWRRTLDTNLVGPANLIHAVVPHMVAAGGGRIINITSRGAFRGEPNHVAYGASKAGLNSLSQSLAKALGRHNIFVTAIAPGYVETDMAAPYLNGPRGHEIRGETAIGRIADPDEVARLVTFLATPGTESMTGGVIDVNGASYLRT</sequence>
<comment type="caution">
    <text evidence="5">The sequence shown here is derived from an EMBL/GenBank/DDBJ whole genome shotgun (WGS) entry which is preliminary data.</text>
</comment>
<dbReference type="CDD" id="cd05233">
    <property type="entry name" value="SDR_c"/>
    <property type="match status" value="1"/>
</dbReference>
<accession>A0ABQ4CAL6</accession>
<proteinExistence type="inferred from homology"/>
<dbReference type="Pfam" id="PF00106">
    <property type="entry name" value="adh_short"/>
    <property type="match status" value="1"/>
</dbReference>
<evidence type="ECO:0000259" key="4">
    <source>
        <dbReference type="SMART" id="SM00822"/>
    </source>
</evidence>
<dbReference type="PANTHER" id="PTHR42760:SF133">
    <property type="entry name" value="3-OXOACYL-[ACYL-CARRIER-PROTEIN] REDUCTASE"/>
    <property type="match status" value="1"/>
</dbReference>
<organism evidence="5 6">
    <name type="scientific">Asanoa iriomotensis</name>
    <dbReference type="NCBI Taxonomy" id="234613"/>
    <lineage>
        <taxon>Bacteria</taxon>
        <taxon>Bacillati</taxon>
        <taxon>Actinomycetota</taxon>
        <taxon>Actinomycetes</taxon>
        <taxon>Micromonosporales</taxon>
        <taxon>Micromonosporaceae</taxon>
        <taxon>Asanoa</taxon>
    </lineage>
</organism>
<dbReference type="RefSeq" id="WP_203706649.1">
    <property type="nucleotide sequence ID" value="NZ_BAAALU010000001.1"/>
</dbReference>
<keyword evidence="6" id="KW-1185">Reference proteome</keyword>
<gene>
    <name evidence="5" type="ORF">Air01nite_59200</name>
</gene>
<dbReference type="PROSITE" id="PS00061">
    <property type="entry name" value="ADH_SHORT"/>
    <property type="match status" value="1"/>
</dbReference>
<keyword evidence="2" id="KW-0560">Oxidoreductase</keyword>
<reference evidence="5 6" key="1">
    <citation type="submission" date="2021-01" db="EMBL/GenBank/DDBJ databases">
        <title>Whole genome shotgun sequence of Asanoa iriomotensis NBRC 100142.</title>
        <authorList>
            <person name="Komaki H."/>
            <person name="Tamura T."/>
        </authorList>
    </citation>
    <scope>NUCLEOTIDE SEQUENCE [LARGE SCALE GENOMIC DNA]</scope>
    <source>
        <strain evidence="5 6">NBRC 100142</strain>
    </source>
</reference>
<dbReference type="InterPro" id="IPR020904">
    <property type="entry name" value="Sc_DH/Rdtase_CS"/>
</dbReference>
<feature type="domain" description="Ketoreductase" evidence="4">
    <location>
        <begin position="6"/>
        <end position="211"/>
    </location>
</feature>
<dbReference type="PRINTS" id="PR00081">
    <property type="entry name" value="GDHRDH"/>
</dbReference>
<dbReference type="PRINTS" id="PR00080">
    <property type="entry name" value="SDRFAMILY"/>
</dbReference>
<name>A0ABQ4CAL6_9ACTN</name>